<name>A0A0H5QX45_9EUKA</name>
<dbReference type="EMBL" id="HACM01006078">
    <property type="protein sequence ID" value="CRZ06520.1"/>
    <property type="molecule type" value="Transcribed_RNA"/>
</dbReference>
<reference evidence="1" key="1">
    <citation type="submission" date="2015-04" db="EMBL/GenBank/DDBJ databases">
        <title>The genome sequence of the plant pathogenic Rhizarian Plasmodiophora brassicae reveals insights in its biotrophic life cycle and the origin of chitin synthesis.</title>
        <authorList>
            <person name="Schwelm A."/>
            <person name="Fogelqvist J."/>
            <person name="Knaust A."/>
            <person name="Julke S."/>
            <person name="Lilja T."/>
            <person name="Dhandapani V."/>
            <person name="Bonilla-Rosso G."/>
            <person name="Karlsson M."/>
            <person name="Shevchenko A."/>
            <person name="Choi S.R."/>
            <person name="Kim H.G."/>
            <person name="Park J.Y."/>
            <person name="Lim Y.P."/>
            <person name="Ludwig-Muller J."/>
            <person name="Dixelius C."/>
        </authorList>
    </citation>
    <scope>NUCLEOTIDE SEQUENCE</scope>
    <source>
        <tissue evidence="1">Potato root galls</tissue>
    </source>
</reference>
<dbReference type="AlphaFoldDB" id="A0A0H5QX45"/>
<sequence>MDLDHRPLRQKGKGKSILVSVFLCECHGRLQLSPEQQPLHLELPPAAVTIIKPGKNADGFWDNSDLINQTKNRMMTLFKFLYPGCDALVIYDNSGNHHAFTSDPLVASRLNLSDGGKNVKTTTPGWCI</sequence>
<organism evidence="1">
    <name type="scientific">Spongospora subterranea</name>
    <dbReference type="NCBI Taxonomy" id="70186"/>
    <lineage>
        <taxon>Eukaryota</taxon>
        <taxon>Sar</taxon>
        <taxon>Rhizaria</taxon>
        <taxon>Endomyxa</taxon>
        <taxon>Phytomyxea</taxon>
        <taxon>Plasmodiophorida</taxon>
        <taxon>Plasmodiophoridae</taxon>
        <taxon>Spongospora</taxon>
    </lineage>
</organism>
<dbReference type="PANTHER" id="PTHR35871">
    <property type="entry name" value="EXPRESSED PROTEIN"/>
    <property type="match status" value="1"/>
</dbReference>
<evidence type="ECO:0000313" key="1">
    <source>
        <dbReference type="EMBL" id="CRZ06520.1"/>
    </source>
</evidence>
<dbReference type="PANTHER" id="PTHR35871:SF1">
    <property type="entry name" value="CXC1-LIKE CYSTEINE CLUSTER ASSOCIATED WITH KDZ TRANSPOSASES DOMAIN-CONTAINING PROTEIN"/>
    <property type="match status" value="1"/>
</dbReference>
<evidence type="ECO:0008006" key="2">
    <source>
        <dbReference type="Google" id="ProtNLM"/>
    </source>
</evidence>
<accession>A0A0H5QX45</accession>
<proteinExistence type="predicted"/>
<protein>
    <recommendedName>
        <fullName evidence="2">DDE-1 domain-containing protein</fullName>
    </recommendedName>
</protein>
<dbReference type="EMBL" id="HACM01006074">
    <property type="protein sequence ID" value="CRZ06516.1"/>
    <property type="molecule type" value="Transcribed_RNA"/>
</dbReference>